<accession>A0ABX1TNP6</accession>
<dbReference type="PROSITE" id="PS51257">
    <property type="entry name" value="PROKAR_LIPOPROTEIN"/>
    <property type="match status" value="1"/>
</dbReference>
<evidence type="ECO:0008006" key="4">
    <source>
        <dbReference type="Google" id="ProtNLM"/>
    </source>
</evidence>
<evidence type="ECO:0000256" key="1">
    <source>
        <dbReference type="SAM" id="MobiDB-lite"/>
    </source>
</evidence>
<dbReference type="EMBL" id="SPMZ01000075">
    <property type="protein sequence ID" value="NMQ21055.1"/>
    <property type="molecule type" value="Genomic_DNA"/>
</dbReference>
<dbReference type="Proteomes" id="UP000760480">
    <property type="component" value="Unassembled WGS sequence"/>
</dbReference>
<evidence type="ECO:0000313" key="2">
    <source>
        <dbReference type="EMBL" id="NMQ21055.1"/>
    </source>
</evidence>
<sequence length="129" mass="14545">MRRNECTASWLFGVTASCNNLEAKRCNATDARLAGRKTAAPATVRFQRPPGHDNHSNRSKKTWTPPYCGIVYLGVLKDERWVAVEDHGDFALLFRYVRGASFRSRKSRHPTVEVAKRAGERWIAEIGDG</sequence>
<gene>
    <name evidence="2" type="ORF">E4P82_18775</name>
</gene>
<organism evidence="2 3">
    <name type="scientific">Candidatus Competibacter phosphatis</name>
    <dbReference type="NCBI Taxonomy" id="221280"/>
    <lineage>
        <taxon>Bacteria</taxon>
        <taxon>Pseudomonadati</taxon>
        <taxon>Pseudomonadota</taxon>
        <taxon>Gammaproteobacteria</taxon>
        <taxon>Candidatus Competibacteraceae</taxon>
        <taxon>Candidatus Competibacter</taxon>
    </lineage>
</organism>
<keyword evidence="3" id="KW-1185">Reference proteome</keyword>
<protein>
    <recommendedName>
        <fullName evidence="4">Transposase</fullName>
    </recommendedName>
</protein>
<reference evidence="2 3" key="1">
    <citation type="submission" date="2019-03" db="EMBL/GenBank/DDBJ databases">
        <title>Metabolic reconstructions from genomes of highly enriched 'Candidatus Accumulibacter' and 'Candidatus Competibacter' bioreactor populations.</title>
        <authorList>
            <person name="Annavajhala M.K."/>
            <person name="Welles L."/>
            <person name="Abbas B."/>
            <person name="Sorokin D."/>
            <person name="Park H."/>
            <person name="Van Loosdrecht M."/>
            <person name="Chandran K."/>
        </authorList>
    </citation>
    <scope>NUCLEOTIDE SEQUENCE [LARGE SCALE GENOMIC DNA]</scope>
    <source>
        <strain evidence="2 3">SBR_G</strain>
    </source>
</reference>
<comment type="caution">
    <text evidence="2">The sequence shown here is derived from an EMBL/GenBank/DDBJ whole genome shotgun (WGS) entry which is preliminary data.</text>
</comment>
<dbReference type="RefSeq" id="WP_169250321.1">
    <property type="nucleotide sequence ID" value="NZ_SPMZ01000075.1"/>
</dbReference>
<name>A0ABX1TNP6_9GAMM</name>
<proteinExistence type="predicted"/>
<feature type="region of interest" description="Disordered" evidence="1">
    <location>
        <begin position="38"/>
        <end position="60"/>
    </location>
</feature>
<evidence type="ECO:0000313" key="3">
    <source>
        <dbReference type="Proteomes" id="UP000760480"/>
    </source>
</evidence>